<evidence type="ECO:0000313" key="8">
    <source>
        <dbReference type="EMBL" id="UUR09143.1"/>
    </source>
</evidence>
<keyword evidence="9" id="KW-1185">Reference proteome</keyword>
<organism evidence="8 9">
    <name type="scientific">Sphingomonas glaciei</name>
    <dbReference type="NCBI Taxonomy" id="2938948"/>
    <lineage>
        <taxon>Bacteria</taxon>
        <taxon>Pseudomonadati</taxon>
        <taxon>Pseudomonadota</taxon>
        <taxon>Alphaproteobacteria</taxon>
        <taxon>Sphingomonadales</taxon>
        <taxon>Sphingomonadaceae</taxon>
        <taxon>Sphingomonas</taxon>
    </lineage>
</organism>
<dbReference type="Pfam" id="PF01025">
    <property type="entry name" value="GrpE"/>
    <property type="match status" value="1"/>
</dbReference>
<dbReference type="InterPro" id="IPR013805">
    <property type="entry name" value="GrpE_CC"/>
</dbReference>
<comment type="subunit">
    <text evidence="4">Homodimer.</text>
</comment>
<evidence type="ECO:0000256" key="4">
    <source>
        <dbReference type="HAMAP-Rule" id="MF_01151"/>
    </source>
</evidence>
<comment type="similarity">
    <text evidence="1 4 6">Belongs to the GrpE family.</text>
</comment>
<evidence type="ECO:0000256" key="5">
    <source>
        <dbReference type="RuleBase" id="RU000639"/>
    </source>
</evidence>
<protein>
    <recommendedName>
        <fullName evidence="4 5">Protein GrpE</fullName>
    </recommendedName>
    <alternativeName>
        <fullName evidence="4">HSP-70 cofactor</fullName>
    </alternativeName>
</protein>
<evidence type="ECO:0000256" key="7">
    <source>
        <dbReference type="SAM" id="MobiDB-lite"/>
    </source>
</evidence>
<accession>A0ABY5MXV2</accession>
<dbReference type="PROSITE" id="PS01071">
    <property type="entry name" value="GRPE"/>
    <property type="match status" value="1"/>
</dbReference>
<dbReference type="SUPFAM" id="SSF51064">
    <property type="entry name" value="Head domain of nucleotide exchange factor GrpE"/>
    <property type="match status" value="1"/>
</dbReference>
<reference evidence="8 9" key="1">
    <citation type="submission" date="2022-05" db="EMBL/GenBank/DDBJ databases">
        <title>S8-45 Sphingomonas ultraviolaceadurans.</title>
        <authorList>
            <person name="Liu Y."/>
        </authorList>
    </citation>
    <scope>NUCLEOTIDE SEQUENCE [LARGE SCALE GENOMIC DNA]</scope>
    <source>
        <strain evidence="8 9">S8-45</strain>
    </source>
</reference>
<dbReference type="PANTHER" id="PTHR21237">
    <property type="entry name" value="GRPE PROTEIN"/>
    <property type="match status" value="1"/>
</dbReference>
<dbReference type="Gene3D" id="3.90.20.20">
    <property type="match status" value="1"/>
</dbReference>
<dbReference type="EMBL" id="CP097253">
    <property type="protein sequence ID" value="UUR09143.1"/>
    <property type="molecule type" value="Genomic_DNA"/>
</dbReference>
<dbReference type="PRINTS" id="PR00773">
    <property type="entry name" value="GRPEPROTEIN"/>
</dbReference>
<feature type="region of interest" description="Disordered" evidence="7">
    <location>
        <begin position="1"/>
        <end position="25"/>
    </location>
</feature>
<dbReference type="Proteomes" id="UP000831921">
    <property type="component" value="Chromosome"/>
</dbReference>
<evidence type="ECO:0000256" key="6">
    <source>
        <dbReference type="RuleBase" id="RU004478"/>
    </source>
</evidence>
<feature type="compositionally biased region" description="Basic and acidic residues" evidence="7">
    <location>
        <begin position="1"/>
        <end position="15"/>
    </location>
</feature>
<dbReference type="SUPFAM" id="SSF58014">
    <property type="entry name" value="Coiled-coil domain of nucleotide exchange factor GrpE"/>
    <property type="match status" value="1"/>
</dbReference>
<name>A0ABY5MXV2_9SPHN</name>
<dbReference type="Gene3D" id="2.30.22.10">
    <property type="entry name" value="Head domain of nucleotide exchange factor GrpE"/>
    <property type="match status" value="1"/>
</dbReference>
<dbReference type="PANTHER" id="PTHR21237:SF23">
    <property type="entry name" value="GRPE PROTEIN HOMOLOG, MITOCHONDRIAL"/>
    <property type="match status" value="1"/>
</dbReference>
<evidence type="ECO:0000256" key="1">
    <source>
        <dbReference type="ARBA" id="ARBA00009054"/>
    </source>
</evidence>
<dbReference type="InterPro" id="IPR009012">
    <property type="entry name" value="GrpE_head"/>
</dbReference>
<comment type="function">
    <text evidence="4 5">Participates actively in the response to hyperosmotic and heat shock by preventing the aggregation of stress-denatured proteins, in association with DnaK and GrpE. It is the nucleotide exchange factor for DnaK and may function as a thermosensor. Unfolded proteins bind initially to DnaJ; upon interaction with the DnaJ-bound protein, DnaK hydrolyzes its bound ATP, resulting in the formation of a stable complex. GrpE releases ADP from DnaK; ATP binding to DnaK triggers the release of the substrate protein, thus completing the reaction cycle. Several rounds of ATP-dependent interactions between DnaJ, DnaK and GrpE are required for fully efficient folding.</text>
</comment>
<sequence length="181" mass="20160">MTDRHDEAEEIRAETAENSPELQEHDQFAELQAQLEEAQAKALYAAAEVQNVRRRADQERTQAVTYANTGFARDMLSVKDNLDRALSHIPEGAREGELKNFIEGIEATARELDSVFSRNGVTRVEAKGLPLDPNRHQAMIEIPSDAEPGTVIEEMQAGYVLKDRLLRPALVGVATRPADLR</sequence>
<dbReference type="RefSeq" id="WP_249504907.1">
    <property type="nucleotide sequence ID" value="NZ_CP097253.1"/>
</dbReference>
<evidence type="ECO:0000256" key="2">
    <source>
        <dbReference type="ARBA" id="ARBA00023016"/>
    </source>
</evidence>
<dbReference type="InterPro" id="IPR000740">
    <property type="entry name" value="GrpE"/>
</dbReference>
<proteinExistence type="inferred from homology"/>
<dbReference type="CDD" id="cd00446">
    <property type="entry name" value="GrpE"/>
    <property type="match status" value="1"/>
</dbReference>
<evidence type="ECO:0000256" key="3">
    <source>
        <dbReference type="ARBA" id="ARBA00023186"/>
    </source>
</evidence>
<comment type="subcellular location">
    <subcellularLocation>
        <location evidence="4">Cytoplasm</location>
    </subcellularLocation>
</comment>
<keyword evidence="3 4" id="KW-0143">Chaperone</keyword>
<dbReference type="HAMAP" id="MF_01151">
    <property type="entry name" value="GrpE"/>
    <property type="match status" value="1"/>
</dbReference>
<keyword evidence="2 4" id="KW-0346">Stress response</keyword>
<evidence type="ECO:0000313" key="9">
    <source>
        <dbReference type="Proteomes" id="UP000831921"/>
    </source>
</evidence>
<keyword evidence="4" id="KW-0963">Cytoplasm</keyword>
<gene>
    <name evidence="4 8" type="primary">grpE</name>
    <name evidence="8" type="ORF">M1K48_05880</name>
</gene>
<dbReference type="NCBIfam" id="NF010738">
    <property type="entry name" value="PRK14140.1"/>
    <property type="match status" value="1"/>
</dbReference>